<evidence type="ECO:0000313" key="1">
    <source>
        <dbReference type="EMBL" id="GLC88086.1"/>
    </source>
</evidence>
<gene>
    <name evidence="1" type="ORF">LYSBPC_12130</name>
</gene>
<reference evidence="1" key="1">
    <citation type="submission" date="2022-08" db="EMBL/GenBank/DDBJ databases">
        <title>Draft genome sequence of Lysinibacillus sp. strain KH24.</title>
        <authorList>
            <person name="Kanbe H."/>
            <person name="Itoh H."/>
        </authorList>
    </citation>
    <scope>NUCLEOTIDE SEQUENCE</scope>
    <source>
        <strain evidence="1">KH24</strain>
    </source>
</reference>
<evidence type="ECO:0000313" key="2">
    <source>
        <dbReference type="Proteomes" id="UP001065593"/>
    </source>
</evidence>
<organism evidence="1 2">
    <name type="scientific">Lysinibacillus piscis</name>
    <dbReference type="NCBI Taxonomy" id="2518931"/>
    <lineage>
        <taxon>Bacteria</taxon>
        <taxon>Bacillati</taxon>
        <taxon>Bacillota</taxon>
        <taxon>Bacilli</taxon>
        <taxon>Bacillales</taxon>
        <taxon>Bacillaceae</taxon>
        <taxon>Lysinibacillus</taxon>
    </lineage>
</organism>
<evidence type="ECO:0008006" key="3">
    <source>
        <dbReference type="Google" id="ProtNLM"/>
    </source>
</evidence>
<dbReference type="Proteomes" id="UP001065593">
    <property type="component" value="Unassembled WGS sequence"/>
</dbReference>
<keyword evidence="2" id="KW-1185">Reference proteome</keyword>
<accession>A0ABQ5NJ49</accession>
<name>A0ABQ5NJ49_9BACI</name>
<dbReference type="EMBL" id="BRZA01000001">
    <property type="protein sequence ID" value="GLC88086.1"/>
    <property type="molecule type" value="Genomic_DNA"/>
</dbReference>
<proteinExistence type="predicted"/>
<protein>
    <recommendedName>
        <fullName evidence="3">DUF3221 domain-containing protein</fullName>
    </recommendedName>
</protein>
<sequence length="159" mass="17827">MMGGCATVEKTTELDYSTATNSGYVTAIHDIELLVVDDTPKYIEGRDAAFFNACWFSSQEKVDIGDYVHVFGGDAELLSYPCRTNAVKIIFEEKNKNTTLTTKEVVQRAINSIETIAGESYYSPILTKIHYDKKTDTWRVRIQNSNSQKPDLIISIGDI</sequence>
<comment type="caution">
    <text evidence="1">The sequence shown here is derived from an EMBL/GenBank/DDBJ whole genome shotgun (WGS) entry which is preliminary data.</text>
</comment>